<dbReference type="PANTHER" id="PTHR44103:SF1">
    <property type="entry name" value="PROPROTEIN CONVERTASE P"/>
    <property type="match status" value="1"/>
</dbReference>
<keyword evidence="4" id="KW-1185">Reference proteome</keyword>
<dbReference type="Proteomes" id="UP000825051">
    <property type="component" value="Chromosome"/>
</dbReference>
<feature type="chain" id="PRO_5034889361" evidence="2">
    <location>
        <begin position="25"/>
        <end position="684"/>
    </location>
</feature>
<reference evidence="3" key="1">
    <citation type="submission" date="2021-08" db="EMBL/GenBank/DDBJ databases">
        <title>Genome of a novel bacterium of the phylum Verrucomicrobia, Oleiharenicola sp. KSB-15.</title>
        <authorList>
            <person name="Chung J.-H."/>
            <person name="Ahn J.-H."/>
            <person name="Yoon Y."/>
            <person name="Kim D.-Y."/>
            <person name="An S.-H."/>
            <person name="Park I."/>
            <person name="Yeon J."/>
        </authorList>
    </citation>
    <scope>NUCLEOTIDE SEQUENCE</scope>
    <source>
        <strain evidence="3">KSB-15</strain>
    </source>
</reference>
<name>A0A8F9XKL2_9BACT</name>
<accession>A0A8F9XKL2</accession>
<evidence type="ECO:0000256" key="2">
    <source>
        <dbReference type="SAM" id="SignalP"/>
    </source>
</evidence>
<dbReference type="SUPFAM" id="SSF69318">
    <property type="entry name" value="Integrin alpha N-terminal domain"/>
    <property type="match status" value="1"/>
</dbReference>
<dbReference type="Pfam" id="PF13517">
    <property type="entry name" value="FG-GAP_3"/>
    <property type="match status" value="1"/>
</dbReference>
<dbReference type="InterPro" id="IPR028994">
    <property type="entry name" value="Integrin_alpha_N"/>
</dbReference>
<evidence type="ECO:0000313" key="4">
    <source>
        <dbReference type="Proteomes" id="UP000825051"/>
    </source>
</evidence>
<dbReference type="PANTHER" id="PTHR44103">
    <property type="entry name" value="PROPROTEIN CONVERTASE P"/>
    <property type="match status" value="1"/>
</dbReference>
<dbReference type="KEGG" id="ole:K0B96_12780"/>
<dbReference type="InterPro" id="IPR013517">
    <property type="entry name" value="FG-GAP"/>
</dbReference>
<dbReference type="RefSeq" id="WP_220161278.1">
    <property type="nucleotide sequence ID" value="NZ_CP080507.1"/>
</dbReference>
<sequence>MLCCSSRLASRLLSLVLLATAALAANPPDFQRIKYNNPALRTDVGVGLWGWPLPLDYNGDGLMDLVVVCSGKPYNGTYLFENSGVTDPEGGLPLLKAGVRLGRGIDSAQISYVDGKPVVLTAGAIYPHFTRSALEQPQKLNAPSVPEIFGATDANLTKPDISGIRSSQWTEVDYDGDGKRDLIVGIDYWGDYKWRTSNQATEPAFDENGKWKFGPLHGYVYLLRNTGTNEVPSYAKPIQLKAGDAAIDVYGRPSPCFGDFRGTGKLDLICGEFIDGFTYFENIGTRTEPRYAPGRRLALGGVPLTMDLCMIAPVACDFNGDGHLDLVVGQEDGRVALLQNTGKVADGMPQFLPPRFFRQLADEVKFGVLSAPSAVDLDGDGLEDLVVGNSAGYVGFIKNLGGDPVRWAAPVYLAADGQTIHIQAGYNGDCQGPSETKWGYTDVCAADWDMDGLPDIMCSDVWGKVYWYRNIGTRTEPRFAAAAQVEVEWPGKPPKPAWNWWEPHGKELVIEWRCTPYVIDWNHDGLPDLVTLDHEGYLALFERRKTADGRLQLLPGKRVFRGEGVSSFDSIQRPTNHQSGLLQLNSGLGGSSGRRTFCFVDWDGDGVLDLLVNSVNVNFLKGLGQNSEGQWTFKDMGPLNPGQILAGHSTAPTVVHWTKGKPGEVLFGTEDGFLYLIPHGTLPQ</sequence>
<gene>
    <name evidence="3" type="ORF">K0B96_12780</name>
</gene>
<dbReference type="EMBL" id="CP080507">
    <property type="protein sequence ID" value="QYM78174.1"/>
    <property type="molecule type" value="Genomic_DNA"/>
</dbReference>
<evidence type="ECO:0000256" key="1">
    <source>
        <dbReference type="ARBA" id="ARBA00022729"/>
    </source>
</evidence>
<proteinExistence type="predicted"/>
<organism evidence="3 4">
    <name type="scientific">Horticoccus luteus</name>
    <dbReference type="NCBI Taxonomy" id="2862869"/>
    <lineage>
        <taxon>Bacteria</taxon>
        <taxon>Pseudomonadati</taxon>
        <taxon>Verrucomicrobiota</taxon>
        <taxon>Opitutia</taxon>
        <taxon>Opitutales</taxon>
        <taxon>Opitutaceae</taxon>
        <taxon>Horticoccus</taxon>
    </lineage>
</organism>
<keyword evidence="1 2" id="KW-0732">Signal</keyword>
<dbReference type="Gene3D" id="2.130.10.130">
    <property type="entry name" value="Integrin alpha, N-terminal"/>
    <property type="match status" value="2"/>
</dbReference>
<protein>
    <submittedName>
        <fullName evidence="3">VCBS repeat-containing protein</fullName>
    </submittedName>
</protein>
<feature type="signal peptide" evidence="2">
    <location>
        <begin position="1"/>
        <end position="24"/>
    </location>
</feature>
<evidence type="ECO:0000313" key="3">
    <source>
        <dbReference type="EMBL" id="QYM78174.1"/>
    </source>
</evidence>
<dbReference type="AlphaFoldDB" id="A0A8F9XKL2"/>